<dbReference type="Pfam" id="PF02582">
    <property type="entry name" value="DUF155"/>
    <property type="match status" value="1"/>
</dbReference>
<dbReference type="PANTHER" id="PTHR16255:SF1">
    <property type="entry name" value="REQUIRED FOR MEIOTIC NUCLEAR DIVISION PROTEIN 1 HOMOLOG"/>
    <property type="match status" value="1"/>
</dbReference>
<gene>
    <name evidence="3" type="ORF">EV210_11818</name>
</gene>
<accession>A0A4R1PY38</accession>
<dbReference type="OrthoDB" id="5338490at2"/>
<organism evidence="3 4">
    <name type="scientific">Anaerospora hongkongensis</name>
    <dbReference type="NCBI Taxonomy" id="244830"/>
    <lineage>
        <taxon>Bacteria</taxon>
        <taxon>Bacillati</taxon>
        <taxon>Bacillota</taxon>
        <taxon>Negativicutes</taxon>
        <taxon>Selenomonadales</taxon>
        <taxon>Sporomusaceae</taxon>
        <taxon>Anaerospora</taxon>
    </lineage>
</organism>
<name>A0A4R1PY38_9FIRM</name>
<keyword evidence="1" id="KW-1133">Transmembrane helix</keyword>
<evidence type="ECO:0000313" key="3">
    <source>
        <dbReference type="EMBL" id="TCL33245.1"/>
    </source>
</evidence>
<feature type="transmembrane region" description="Helical" evidence="1">
    <location>
        <begin position="253"/>
        <end position="272"/>
    </location>
</feature>
<protein>
    <submittedName>
        <fullName evidence="3">YagE family uncharacterized protein</fullName>
    </submittedName>
</protein>
<feature type="domain" description="DUF155" evidence="2">
    <location>
        <begin position="55"/>
        <end position="223"/>
    </location>
</feature>
<evidence type="ECO:0000259" key="2">
    <source>
        <dbReference type="Pfam" id="PF02582"/>
    </source>
</evidence>
<dbReference type="InterPro" id="IPR051624">
    <property type="entry name" value="RMD1/Sad1-interacting"/>
</dbReference>
<keyword evidence="1" id="KW-0472">Membrane</keyword>
<dbReference type="RefSeq" id="WP_132083119.1">
    <property type="nucleotide sequence ID" value="NZ_DAIMLW010000006.1"/>
</dbReference>
<evidence type="ECO:0000256" key="1">
    <source>
        <dbReference type="SAM" id="Phobius"/>
    </source>
</evidence>
<reference evidence="3 4" key="1">
    <citation type="submission" date="2019-03" db="EMBL/GenBank/DDBJ databases">
        <title>Genomic Encyclopedia of Type Strains, Phase IV (KMG-IV): sequencing the most valuable type-strain genomes for metagenomic binning, comparative biology and taxonomic classification.</title>
        <authorList>
            <person name="Goeker M."/>
        </authorList>
    </citation>
    <scope>NUCLEOTIDE SEQUENCE [LARGE SCALE GENOMIC DNA]</scope>
    <source>
        <strain evidence="3 4">DSM 15969</strain>
    </source>
</reference>
<comment type="caution">
    <text evidence="3">The sequence shown here is derived from an EMBL/GenBank/DDBJ whole genome shotgun (WGS) entry which is preliminary data.</text>
</comment>
<dbReference type="EMBL" id="SLUI01000018">
    <property type="protein sequence ID" value="TCL33245.1"/>
    <property type="molecule type" value="Genomic_DNA"/>
</dbReference>
<sequence length="274" mass="31661">MKSVDFKAVVVCKELNLGNIAQHFGIYRKFRWEDSLKLTENELKGIIKVPENKVVYIFHFGSLVFINCEHHDMMDILEYLKRLEKNVSTTNLRDYSDDYKLEINPEAIPALNNDFMVVAKLNDHHMEIVSTVLAKSVALEKTEIAIDLLLDEIEDVISYLNLGQLTTSDSQLAKLSARILSFKLNTLSYIMLLDKPDITWTNEEAEYTFTELSAIFELEDRYGKIRQKSDTLLDITQVFSTLAHAERGNRLEWAIIILIAIEIVLTLYEMFVMK</sequence>
<dbReference type="InterPro" id="IPR003734">
    <property type="entry name" value="DUF155"/>
</dbReference>
<keyword evidence="4" id="KW-1185">Reference proteome</keyword>
<dbReference type="PANTHER" id="PTHR16255">
    <property type="entry name" value="REQUIRED FOR MEIOTIC NUCLEAR DIVISION PROTEIN 1 HOMOLOG"/>
    <property type="match status" value="1"/>
</dbReference>
<evidence type="ECO:0000313" key="4">
    <source>
        <dbReference type="Proteomes" id="UP000295063"/>
    </source>
</evidence>
<keyword evidence="1" id="KW-0812">Transmembrane</keyword>
<proteinExistence type="predicted"/>
<dbReference type="Proteomes" id="UP000295063">
    <property type="component" value="Unassembled WGS sequence"/>
</dbReference>
<dbReference type="AlphaFoldDB" id="A0A4R1PY38"/>